<evidence type="ECO:0000313" key="1">
    <source>
        <dbReference type="EMBL" id="CAB4739468.1"/>
    </source>
</evidence>
<dbReference type="EMBL" id="CAEZZB010000008">
    <property type="protein sequence ID" value="CAB4739468.1"/>
    <property type="molecule type" value="Genomic_DNA"/>
</dbReference>
<dbReference type="AlphaFoldDB" id="A0A6J6SXM0"/>
<accession>A0A6J6SXM0</accession>
<reference evidence="1" key="1">
    <citation type="submission" date="2020-05" db="EMBL/GenBank/DDBJ databases">
        <authorList>
            <person name="Chiriac C."/>
            <person name="Salcher M."/>
            <person name="Ghai R."/>
            <person name="Kavagutti S V."/>
        </authorList>
    </citation>
    <scope>NUCLEOTIDE SEQUENCE</scope>
</reference>
<protein>
    <submittedName>
        <fullName evidence="1">Unannotated protein</fullName>
    </submittedName>
</protein>
<organism evidence="1">
    <name type="scientific">freshwater metagenome</name>
    <dbReference type="NCBI Taxonomy" id="449393"/>
    <lineage>
        <taxon>unclassified sequences</taxon>
        <taxon>metagenomes</taxon>
        <taxon>ecological metagenomes</taxon>
    </lineage>
</organism>
<name>A0A6J6SXM0_9ZZZZ</name>
<sequence length="164" mass="17124">MKRFLTGAAVLTLAIAIAVGLNVWNAAGEIAIPTPTPSASATAEEIGTFQTKLGDCFLSLPTAQGSSIIESVACTSEHHWQVVFQGDLSASSYNAVKVQDEANQMCNDKVVAIMKGLSSKSTAIFANASFTGMPATAAAFNKGERSVDCFLGSYFETYSVAIGK</sequence>
<proteinExistence type="predicted"/>
<gene>
    <name evidence="1" type="ORF">UFOPK2816_00186</name>
</gene>